<dbReference type="Pfam" id="PF02985">
    <property type="entry name" value="HEAT"/>
    <property type="match status" value="1"/>
</dbReference>
<dbReference type="Gene3D" id="1.25.10.10">
    <property type="entry name" value="Leucine-rich Repeat Variant"/>
    <property type="match status" value="1"/>
</dbReference>
<sequence length="308" mass="35311">MDVQATSNGNEMERPTFQPMDPERREWLGEALTSLTINVPQEMMKAIDVLKTRAETEVDAVNHERALDFLLELVDNLDFANGKYFHKIGGFQILSPNLNSHFPCLRMKTADLFAELVQNNPYCQKAAGEFGLIPQLLDLLENDPEPEVRIKALYGLSCLIRHNNAALDEFMAQDGFSYLLRAMQSNIDKLRIKSSFLISCLCEQKPEIKDTLTRMGFVDQLVALIQMDHDSTHEHLLSALNCLVTNHTESINECRNPQLHLKETLYARFYLLQGREECLEELEYCKQLLNTVFNTVFNNSQNKSIIPR</sequence>
<dbReference type="OMA" id="CHVQSGL"/>
<dbReference type="PANTHER" id="PTHR19316:SF18">
    <property type="entry name" value="HSP70-BINDING PROTEIN 1"/>
    <property type="match status" value="1"/>
</dbReference>
<evidence type="ECO:0000313" key="4">
    <source>
        <dbReference type="EnsemblMetazoa" id="SMAR011994-PA"/>
    </source>
</evidence>
<dbReference type="GO" id="GO:0000774">
    <property type="term" value="F:adenyl-nucleotide exchange factor activity"/>
    <property type="evidence" value="ECO:0007669"/>
    <property type="project" value="TreeGrafter"/>
</dbReference>
<evidence type="ECO:0000256" key="1">
    <source>
        <dbReference type="ARBA" id="ARBA00022737"/>
    </source>
</evidence>
<dbReference type="EnsemblMetazoa" id="SMAR011994-RA">
    <property type="protein sequence ID" value="SMAR011994-PA"/>
    <property type="gene ID" value="SMAR011994"/>
</dbReference>
<protein>
    <recommendedName>
        <fullName evidence="3">Nucleotide exchange factor Fes1 domain-containing protein</fullName>
    </recommendedName>
</protein>
<dbReference type="InterPro" id="IPR016024">
    <property type="entry name" value="ARM-type_fold"/>
</dbReference>
<dbReference type="GO" id="GO:0005783">
    <property type="term" value="C:endoplasmic reticulum"/>
    <property type="evidence" value="ECO:0007669"/>
    <property type="project" value="TreeGrafter"/>
</dbReference>
<proteinExistence type="predicted"/>
<dbReference type="InterPro" id="IPR050693">
    <property type="entry name" value="Hsp70_NEF-Inhibitors"/>
</dbReference>
<feature type="domain" description="Nucleotide exchange factor Fes1" evidence="3">
    <location>
        <begin position="7"/>
        <end position="81"/>
    </location>
</feature>
<dbReference type="STRING" id="126957.T1JDV9"/>
<keyword evidence="5" id="KW-1185">Reference proteome</keyword>
<dbReference type="EMBL" id="JH432114">
    <property type="status" value="NOT_ANNOTATED_CDS"/>
    <property type="molecule type" value="Genomic_DNA"/>
</dbReference>
<dbReference type="SUPFAM" id="SSF48371">
    <property type="entry name" value="ARM repeat"/>
    <property type="match status" value="1"/>
</dbReference>
<evidence type="ECO:0000259" key="3">
    <source>
        <dbReference type="Pfam" id="PF08609"/>
    </source>
</evidence>
<dbReference type="InterPro" id="IPR000357">
    <property type="entry name" value="HEAT"/>
</dbReference>
<dbReference type="InterPro" id="IPR013918">
    <property type="entry name" value="Nucleotide_exch_fac_Fes1"/>
</dbReference>
<dbReference type="Proteomes" id="UP000014500">
    <property type="component" value="Unassembled WGS sequence"/>
</dbReference>
<name>T1JDV9_STRMM</name>
<evidence type="ECO:0000313" key="5">
    <source>
        <dbReference type="Proteomes" id="UP000014500"/>
    </source>
</evidence>
<dbReference type="HOGENOM" id="CLU_049387_0_0_1"/>
<evidence type="ECO:0000256" key="2">
    <source>
        <dbReference type="SAM" id="MobiDB-lite"/>
    </source>
</evidence>
<dbReference type="Pfam" id="PF08609">
    <property type="entry name" value="Fes1"/>
    <property type="match status" value="1"/>
</dbReference>
<feature type="compositionally biased region" description="Polar residues" evidence="2">
    <location>
        <begin position="1"/>
        <end position="10"/>
    </location>
</feature>
<dbReference type="PANTHER" id="PTHR19316">
    <property type="entry name" value="PROTEIN FOLDING REGULATOR"/>
    <property type="match status" value="1"/>
</dbReference>
<accession>T1JDV9</accession>
<dbReference type="eggNOG" id="KOG2160">
    <property type="taxonomic scope" value="Eukaryota"/>
</dbReference>
<feature type="region of interest" description="Disordered" evidence="2">
    <location>
        <begin position="1"/>
        <end position="22"/>
    </location>
</feature>
<reference evidence="4" key="2">
    <citation type="submission" date="2015-02" db="UniProtKB">
        <authorList>
            <consortium name="EnsemblMetazoa"/>
        </authorList>
    </citation>
    <scope>IDENTIFICATION</scope>
</reference>
<dbReference type="PhylomeDB" id="T1JDV9"/>
<organism evidence="4 5">
    <name type="scientific">Strigamia maritima</name>
    <name type="common">European centipede</name>
    <name type="synonym">Geophilus maritimus</name>
    <dbReference type="NCBI Taxonomy" id="126957"/>
    <lineage>
        <taxon>Eukaryota</taxon>
        <taxon>Metazoa</taxon>
        <taxon>Ecdysozoa</taxon>
        <taxon>Arthropoda</taxon>
        <taxon>Myriapoda</taxon>
        <taxon>Chilopoda</taxon>
        <taxon>Pleurostigmophora</taxon>
        <taxon>Geophilomorpha</taxon>
        <taxon>Linotaeniidae</taxon>
        <taxon>Strigamia</taxon>
    </lineage>
</organism>
<dbReference type="AlphaFoldDB" id="T1JDV9"/>
<reference evidence="5" key="1">
    <citation type="submission" date="2011-05" db="EMBL/GenBank/DDBJ databases">
        <authorList>
            <person name="Richards S.R."/>
            <person name="Qu J."/>
            <person name="Jiang H."/>
            <person name="Jhangiani S.N."/>
            <person name="Agravi P."/>
            <person name="Goodspeed R."/>
            <person name="Gross S."/>
            <person name="Mandapat C."/>
            <person name="Jackson L."/>
            <person name="Mathew T."/>
            <person name="Pu L."/>
            <person name="Thornton R."/>
            <person name="Saada N."/>
            <person name="Wilczek-Boney K.B."/>
            <person name="Lee S."/>
            <person name="Kovar C."/>
            <person name="Wu Y."/>
            <person name="Scherer S.E."/>
            <person name="Worley K.C."/>
            <person name="Muzny D.M."/>
            <person name="Gibbs R."/>
        </authorList>
    </citation>
    <scope>NUCLEOTIDE SEQUENCE</scope>
    <source>
        <strain evidence="5">Brora</strain>
    </source>
</reference>
<dbReference type="InterPro" id="IPR011989">
    <property type="entry name" value="ARM-like"/>
</dbReference>
<keyword evidence="1" id="KW-0677">Repeat</keyword>